<gene>
    <name evidence="2" type="ORF">HPB52_012922</name>
</gene>
<organism evidence="2 3">
    <name type="scientific">Rhipicephalus sanguineus</name>
    <name type="common">Brown dog tick</name>
    <name type="synonym">Ixodes sanguineus</name>
    <dbReference type="NCBI Taxonomy" id="34632"/>
    <lineage>
        <taxon>Eukaryota</taxon>
        <taxon>Metazoa</taxon>
        <taxon>Ecdysozoa</taxon>
        <taxon>Arthropoda</taxon>
        <taxon>Chelicerata</taxon>
        <taxon>Arachnida</taxon>
        <taxon>Acari</taxon>
        <taxon>Parasitiformes</taxon>
        <taxon>Ixodida</taxon>
        <taxon>Ixodoidea</taxon>
        <taxon>Ixodidae</taxon>
        <taxon>Rhipicephalinae</taxon>
        <taxon>Rhipicephalus</taxon>
        <taxon>Rhipicephalus</taxon>
    </lineage>
</organism>
<protein>
    <recommendedName>
        <fullName evidence="4">Kynurenine formamidase</fullName>
    </recommendedName>
</protein>
<dbReference type="SUPFAM" id="SSF102198">
    <property type="entry name" value="Putative cyclase"/>
    <property type="match status" value="1"/>
</dbReference>
<dbReference type="VEuPathDB" id="VectorBase:RSAN_035424"/>
<name>A0A9D4Q977_RHISA</name>
<evidence type="ECO:0000313" key="2">
    <source>
        <dbReference type="EMBL" id="KAH7968937.1"/>
    </source>
</evidence>
<sequence>MVEEPIHGGIHLDAPLHFNKNGWDVSQVPLEMLLFAPVARVDMRHKVESDPAYLHTVDDILDWEKEHRRLPDGCLFIAHTGHSKVGKNFH</sequence>
<dbReference type="Pfam" id="PF04199">
    <property type="entry name" value="Cyclase"/>
    <property type="match status" value="1"/>
</dbReference>
<evidence type="ECO:0000313" key="3">
    <source>
        <dbReference type="Proteomes" id="UP000821837"/>
    </source>
</evidence>
<proteinExistence type="inferred from homology"/>
<dbReference type="InterPro" id="IPR037175">
    <property type="entry name" value="KFase_sf"/>
</dbReference>
<dbReference type="AlphaFoldDB" id="A0A9D4Q977"/>
<dbReference type="PANTHER" id="PTHR43564">
    <property type="entry name" value="KYNURENINE FORMAMIDASE-LIKE PROTEIN"/>
    <property type="match status" value="1"/>
</dbReference>
<dbReference type="Gene3D" id="3.50.30.50">
    <property type="entry name" value="Putative cyclase"/>
    <property type="match status" value="1"/>
</dbReference>
<comment type="caution">
    <text evidence="2">The sequence shown here is derived from an EMBL/GenBank/DDBJ whole genome shotgun (WGS) entry which is preliminary data.</text>
</comment>
<evidence type="ECO:0000256" key="1">
    <source>
        <dbReference type="ARBA" id="ARBA00007865"/>
    </source>
</evidence>
<dbReference type="GO" id="GO:0004061">
    <property type="term" value="F:arylformamidase activity"/>
    <property type="evidence" value="ECO:0007669"/>
    <property type="project" value="InterPro"/>
</dbReference>
<dbReference type="PANTHER" id="PTHR43564:SF2">
    <property type="entry name" value="BLR6059 PROTEIN"/>
    <property type="match status" value="1"/>
</dbReference>
<evidence type="ECO:0008006" key="4">
    <source>
        <dbReference type="Google" id="ProtNLM"/>
    </source>
</evidence>
<accession>A0A9D4Q977</accession>
<reference evidence="2" key="1">
    <citation type="journal article" date="2020" name="Cell">
        <title>Large-Scale Comparative Analyses of Tick Genomes Elucidate Their Genetic Diversity and Vector Capacities.</title>
        <authorList>
            <consortium name="Tick Genome and Microbiome Consortium (TIGMIC)"/>
            <person name="Jia N."/>
            <person name="Wang J."/>
            <person name="Shi W."/>
            <person name="Du L."/>
            <person name="Sun Y."/>
            <person name="Zhan W."/>
            <person name="Jiang J.F."/>
            <person name="Wang Q."/>
            <person name="Zhang B."/>
            <person name="Ji P."/>
            <person name="Bell-Sakyi L."/>
            <person name="Cui X.M."/>
            <person name="Yuan T.T."/>
            <person name="Jiang B.G."/>
            <person name="Yang W.F."/>
            <person name="Lam T.T."/>
            <person name="Chang Q.C."/>
            <person name="Ding S.J."/>
            <person name="Wang X.J."/>
            <person name="Zhu J.G."/>
            <person name="Ruan X.D."/>
            <person name="Zhao L."/>
            <person name="Wei J.T."/>
            <person name="Ye R.Z."/>
            <person name="Que T.C."/>
            <person name="Du C.H."/>
            <person name="Zhou Y.H."/>
            <person name="Cheng J.X."/>
            <person name="Dai P.F."/>
            <person name="Guo W.B."/>
            <person name="Han X.H."/>
            <person name="Huang E.J."/>
            <person name="Li L.F."/>
            <person name="Wei W."/>
            <person name="Gao Y.C."/>
            <person name="Liu J.Z."/>
            <person name="Shao H.Z."/>
            <person name="Wang X."/>
            <person name="Wang C.C."/>
            <person name="Yang T.C."/>
            <person name="Huo Q.B."/>
            <person name="Li W."/>
            <person name="Chen H.Y."/>
            <person name="Chen S.E."/>
            <person name="Zhou L.G."/>
            <person name="Ni X.B."/>
            <person name="Tian J.H."/>
            <person name="Sheng Y."/>
            <person name="Liu T."/>
            <person name="Pan Y.S."/>
            <person name="Xia L.Y."/>
            <person name="Li J."/>
            <person name="Zhao F."/>
            <person name="Cao W.C."/>
        </authorList>
    </citation>
    <scope>NUCLEOTIDE SEQUENCE</scope>
    <source>
        <strain evidence="2">Rsan-2018</strain>
    </source>
</reference>
<dbReference type="GO" id="GO:0019441">
    <property type="term" value="P:L-tryptophan catabolic process to kynurenine"/>
    <property type="evidence" value="ECO:0007669"/>
    <property type="project" value="InterPro"/>
</dbReference>
<comment type="similarity">
    <text evidence="1">Belongs to the Cyclase 1 superfamily.</text>
</comment>
<keyword evidence="3" id="KW-1185">Reference proteome</keyword>
<dbReference type="Proteomes" id="UP000821837">
    <property type="component" value="Unassembled WGS sequence"/>
</dbReference>
<dbReference type="InterPro" id="IPR007325">
    <property type="entry name" value="KFase/CYL"/>
</dbReference>
<reference evidence="2" key="2">
    <citation type="submission" date="2021-09" db="EMBL/GenBank/DDBJ databases">
        <authorList>
            <person name="Jia N."/>
            <person name="Wang J."/>
            <person name="Shi W."/>
            <person name="Du L."/>
            <person name="Sun Y."/>
            <person name="Zhan W."/>
            <person name="Jiang J."/>
            <person name="Wang Q."/>
            <person name="Zhang B."/>
            <person name="Ji P."/>
            <person name="Sakyi L.B."/>
            <person name="Cui X."/>
            <person name="Yuan T."/>
            <person name="Jiang B."/>
            <person name="Yang W."/>
            <person name="Lam T.T.-Y."/>
            <person name="Chang Q."/>
            <person name="Ding S."/>
            <person name="Wang X."/>
            <person name="Zhu J."/>
            <person name="Ruan X."/>
            <person name="Zhao L."/>
            <person name="Wei J."/>
            <person name="Que T."/>
            <person name="Du C."/>
            <person name="Cheng J."/>
            <person name="Dai P."/>
            <person name="Han X."/>
            <person name="Huang E."/>
            <person name="Gao Y."/>
            <person name="Liu J."/>
            <person name="Shao H."/>
            <person name="Ye R."/>
            <person name="Li L."/>
            <person name="Wei W."/>
            <person name="Wang X."/>
            <person name="Wang C."/>
            <person name="Huo Q."/>
            <person name="Li W."/>
            <person name="Guo W."/>
            <person name="Chen H."/>
            <person name="Chen S."/>
            <person name="Zhou L."/>
            <person name="Zhou L."/>
            <person name="Ni X."/>
            <person name="Tian J."/>
            <person name="Zhou Y."/>
            <person name="Sheng Y."/>
            <person name="Liu T."/>
            <person name="Pan Y."/>
            <person name="Xia L."/>
            <person name="Li J."/>
            <person name="Zhao F."/>
            <person name="Cao W."/>
        </authorList>
    </citation>
    <scope>NUCLEOTIDE SEQUENCE</scope>
    <source>
        <strain evidence="2">Rsan-2018</strain>
        <tissue evidence="2">Larvae</tissue>
    </source>
</reference>
<dbReference type="EMBL" id="JABSTV010001248">
    <property type="protein sequence ID" value="KAH7968937.1"/>
    <property type="molecule type" value="Genomic_DNA"/>
</dbReference>